<protein>
    <submittedName>
        <fullName evidence="10">Aldehyde:ferredoxin oxidoreductase</fullName>
    </submittedName>
</protein>
<dbReference type="Pfam" id="PF01314">
    <property type="entry name" value="AFOR_C"/>
    <property type="match status" value="1"/>
</dbReference>
<evidence type="ECO:0000256" key="8">
    <source>
        <dbReference type="ARBA" id="ARBA00049934"/>
    </source>
</evidence>
<comment type="caution">
    <text evidence="10">The sequence shown here is derived from an EMBL/GenBank/DDBJ whole genome shotgun (WGS) entry which is preliminary data.</text>
</comment>
<dbReference type="GO" id="GO:0046872">
    <property type="term" value="F:metal ion binding"/>
    <property type="evidence" value="ECO:0007669"/>
    <property type="project" value="UniProtKB-KW"/>
</dbReference>
<organism evidence="10 11">
    <name type="scientific">Candidatus Hakubella thermalkaliphila</name>
    <dbReference type="NCBI Taxonomy" id="2754717"/>
    <lineage>
        <taxon>Bacteria</taxon>
        <taxon>Bacillati</taxon>
        <taxon>Actinomycetota</taxon>
        <taxon>Actinomycetota incertae sedis</taxon>
        <taxon>Candidatus Hakubellales</taxon>
        <taxon>Candidatus Hakubellaceae</taxon>
        <taxon>Candidatus Hakubella</taxon>
    </lineage>
</organism>
<evidence type="ECO:0000256" key="4">
    <source>
        <dbReference type="ARBA" id="ARBA00022723"/>
    </source>
</evidence>
<evidence type="ECO:0000313" key="10">
    <source>
        <dbReference type="EMBL" id="GFP21660.1"/>
    </source>
</evidence>
<evidence type="ECO:0000256" key="2">
    <source>
        <dbReference type="ARBA" id="ARBA00011032"/>
    </source>
</evidence>
<dbReference type="InterPro" id="IPR013983">
    <property type="entry name" value="Ald_Fedxn_OxRdtase_N"/>
</dbReference>
<evidence type="ECO:0000256" key="6">
    <source>
        <dbReference type="ARBA" id="ARBA00023004"/>
    </source>
</evidence>
<evidence type="ECO:0000259" key="9">
    <source>
        <dbReference type="SMART" id="SM00790"/>
    </source>
</evidence>
<dbReference type="Proteomes" id="UP000580051">
    <property type="component" value="Unassembled WGS sequence"/>
</dbReference>
<accession>A0A6V8NQM0</accession>
<keyword evidence="5" id="KW-0560">Oxidoreductase</keyword>
<reference evidence="10 11" key="1">
    <citation type="journal article" date="2020" name="Front. Microbiol.">
        <title>Single-cell genomics of novel Actinobacteria with the Wood-Ljungdahl pathway discovered in a serpentinizing system.</title>
        <authorList>
            <person name="Merino N."/>
            <person name="Kawai M."/>
            <person name="Boyd E.S."/>
            <person name="Colman D.R."/>
            <person name="McGlynn S.E."/>
            <person name="Nealson K.H."/>
            <person name="Kurokawa K."/>
            <person name="Hongoh Y."/>
        </authorList>
    </citation>
    <scope>NUCLEOTIDE SEQUENCE [LARGE SCALE GENOMIC DNA]</scope>
    <source>
        <strain evidence="10 11">S06</strain>
    </source>
</reference>
<dbReference type="SMART" id="SM00790">
    <property type="entry name" value="AFOR_N"/>
    <property type="match status" value="1"/>
</dbReference>
<dbReference type="InterPro" id="IPR013985">
    <property type="entry name" value="Ald_Fedxn_OxRdtase_dom3"/>
</dbReference>
<dbReference type="SUPFAM" id="SSF56228">
    <property type="entry name" value="Aldehyde ferredoxin oxidoreductase, N-terminal domain"/>
    <property type="match status" value="1"/>
</dbReference>
<dbReference type="PANTHER" id="PTHR30038:SF7">
    <property type="entry name" value="TUNGSTEN-CONTAINING GLYCERALDEHYDE-3-PHOSPHATE:FERREDOXIN OXIDOREDUCTASE"/>
    <property type="match status" value="1"/>
</dbReference>
<keyword evidence="6" id="KW-0408">Iron</keyword>
<dbReference type="GO" id="GO:0009055">
    <property type="term" value="F:electron transfer activity"/>
    <property type="evidence" value="ECO:0007669"/>
    <property type="project" value="InterPro"/>
</dbReference>
<comment type="cofactor">
    <cofactor evidence="8">
        <name>tungstopterin</name>
        <dbReference type="ChEBI" id="CHEBI:30402"/>
    </cofactor>
</comment>
<dbReference type="GO" id="GO:0051539">
    <property type="term" value="F:4 iron, 4 sulfur cluster binding"/>
    <property type="evidence" value="ECO:0007669"/>
    <property type="project" value="UniProtKB-KW"/>
</dbReference>
<dbReference type="AlphaFoldDB" id="A0A6V8NQM0"/>
<proteinExistence type="inferred from homology"/>
<evidence type="ECO:0000256" key="7">
    <source>
        <dbReference type="ARBA" id="ARBA00023014"/>
    </source>
</evidence>
<dbReference type="RefSeq" id="WP_176226768.1">
    <property type="nucleotide sequence ID" value="NZ_BLRV01000079.1"/>
</dbReference>
<evidence type="ECO:0000256" key="3">
    <source>
        <dbReference type="ARBA" id="ARBA00022485"/>
    </source>
</evidence>
<name>A0A6V8NQM0_9ACTN</name>
<dbReference type="PANTHER" id="PTHR30038">
    <property type="entry name" value="ALDEHYDE FERREDOXIN OXIDOREDUCTASE"/>
    <property type="match status" value="1"/>
</dbReference>
<dbReference type="Gene3D" id="1.10.569.10">
    <property type="entry name" value="Aldehyde Ferredoxin Oxidoreductase Protein, subunit A, domain 2"/>
    <property type="match status" value="1"/>
</dbReference>
<dbReference type="EMBL" id="BLRV01000079">
    <property type="protein sequence ID" value="GFP21660.1"/>
    <property type="molecule type" value="Genomic_DNA"/>
</dbReference>
<dbReference type="InterPro" id="IPR051919">
    <property type="entry name" value="W-dependent_AOR"/>
</dbReference>
<sequence length="615" mass="66962">MGGYARKILEVDLSTGKIETLSIKEEDQRKFLGGSGLAAKIFFDSFNPKVDPLSPENPLIVMTGPVVGTQFPGTSRFTVCGKSPLTGIWGEGTCGGNFGPELKFAGMDGIIFKGASSTPVYLSIENDEIKLRDASDLWGMDNYTVTDFLKRRLGKERNPKVLSIGPAGENLVKFAAICNDKGNFIGRTGMGAVMGSKRLKAVVVKGTKKVEISYPEEYATLRKLLIAKSRDAMMAQSFRSMGTDAGMDLGMLTGDVPIKNWMIGEDFQLSANLGGPSMTEKYLTKNHACSFCPIACKRIVKVDGGPFKTEEGPGPEYETCCTFGTLIMNYNLAGVIKANEWCNRYGMDTISCGATIAFAMEAFERGLINKRDTDGIDLTWGNMAGVIELLHQIAKKEGIGAVLSEGTREAAKRLGKGAEEFAVEVPMHDPRGFHGMGLAYMTSIRGACHLMHLALSVEQGINTYAEVGFQENYIGQRSEGKAEMIKLCEDLGLPCNSLLICQFVAWTLSAHELAEMVRVSTGFDMTLKDLLTCGERTWLLKRGLGNMMGVKVKDDRLPKRILTPLKEGAAVGSVPDVGRLLREYYEVRGLDGDGRPKKEVLIKAGLEDLAKRLHG</sequence>
<dbReference type="SUPFAM" id="SSF48310">
    <property type="entry name" value="Aldehyde ferredoxin oxidoreductase, C-terminal domains"/>
    <property type="match status" value="1"/>
</dbReference>
<keyword evidence="7" id="KW-0411">Iron-sulfur</keyword>
<dbReference type="Gene3D" id="1.10.599.10">
    <property type="entry name" value="Aldehyde Ferredoxin Oxidoreductase Protein, subunit A, domain 3"/>
    <property type="match status" value="1"/>
</dbReference>
<evidence type="ECO:0000313" key="11">
    <source>
        <dbReference type="Proteomes" id="UP000580051"/>
    </source>
</evidence>
<evidence type="ECO:0000256" key="1">
    <source>
        <dbReference type="ARBA" id="ARBA00001966"/>
    </source>
</evidence>
<dbReference type="InterPro" id="IPR036021">
    <property type="entry name" value="Tungsten_al_ferr_oxy-like_C"/>
</dbReference>
<keyword evidence="4" id="KW-0479">Metal-binding</keyword>
<keyword evidence="3" id="KW-0004">4Fe-4S</keyword>
<dbReference type="InterPro" id="IPR013984">
    <property type="entry name" value="Ald_Fedxn_OxRdtase_dom2"/>
</dbReference>
<dbReference type="Gene3D" id="3.60.9.10">
    <property type="entry name" value="Aldehyde ferredoxin oxidoreductase, N-terminal domain"/>
    <property type="match status" value="1"/>
</dbReference>
<comment type="similarity">
    <text evidence="2">Belongs to the AOR/FOR family.</text>
</comment>
<dbReference type="GO" id="GO:0016625">
    <property type="term" value="F:oxidoreductase activity, acting on the aldehyde or oxo group of donors, iron-sulfur protein as acceptor"/>
    <property type="evidence" value="ECO:0007669"/>
    <property type="project" value="InterPro"/>
</dbReference>
<dbReference type="InterPro" id="IPR036503">
    <property type="entry name" value="Ald_Fedxn_OxRdtase_N_sf"/>
</dbReference>
<evidence type="ECO:0000256" key="5">
    <source>
        <dbReference type="ARBA" id="ARBA00023002"/>
    </source>
</evidence>
<comment type="cofactor">
    <cofactor evidence="1">
        <name>[4Fe-4S] cluster</name>
        <dbReference type="ChEBI" id="CHEBI:49883"/>
    </cofactor>
</comment>
<gene>
    <name evidence="10" type="ORF">HKBW3S06_00887</name>
</gene>
<dbReference type="InterPro" id="IPR001203">
    <property type="entry name" value="OxRdtase_Ald_Fedxn_C"/>
</dbReference>
<feature type="domain" description="Aldehyde ferredoxin oxidoreductase N-terminal" evidence="9">
    <location>
        <begin position="4"/>
        <end position="208"/>
    </location>
</feature>
<dbReference type="Pfam" id="PF02730">
    <property type="entry name" value="AFOR_N"/>
    <property type="match status" value="1"/>
</dbReference>